<evidence type="ECO:0000313" key="4">
    <source>
        <dbReference type="Proteomes" id="UP000659904"/>
    </source>
</evidence>
<evidence type="ECO:0000313" key="3">
    <source>
        <dbReference type="EMBL" id="GIF95995.1"/>
    </source>
</evidence>
<evidence type="ECO:0000259" key="2">
    <source>
        <dbReference type="Pfam" id="PF01337"/>
    </source>
</evidence>
<dbReference type="AlphaFoldDB" id="A0A8J3NX33"/>
<dbReference type="SUPFAM" id="SSF52038">
    <property type="entry name" value="Barstar-related"/>
    <property type="match status" value="1"/>
</dbReference>
<proteinExistence type="inferred from homology"/>
<reference evidence="3 4" key="1">
    <citation type="submission" date="2021-01" db="EMBL/GenBank/DDBJ databases">
        <title>Whole genome shotgun sequence of Catellatospora citrea NBRC 14495.</title>
        <authorList>
            <person name="Komaki H."/>
            <person name="Tamura T."/>
        </authorList>
    </citation>
    <scope>NUCLEOTIDE SEQUENCE [LARGE SCALE GENOMIC DNA]</scope>
    <source>
        <strain evidence="3 4">NBRC 14495</strain>
    </source>
</reference>
<organism evidence="3 4">
    <name type="scientific">Catellatospora citrea</name>
    <dbReference type="NCBI Taxonomy" id="53366"/>
    <lineage>
        <taxon>Bacteria</taxon>
        <taxon>Bacillati</taxon>
        <taxon>Actinomycetota</taxon>
        <taxon>Actinomycetes</taxon>
        <taxon>Micromonosporales</taxon>
        <taxon>Micromonosporaceae</taxon>
        <taxon>Catellatospora</taxon>
    </lineage>
</organism>
<dbReference type="Proteomes" id="UP000659904">
    <property type="component" value="Unassembled WGS sequence"/>
</dbReference>
<feature type="domain" description="Barstar (barnase inhibitor)" evidence="2">
    <location>
        <begin position="34"/>
        <end position="110"/>
    </location>
</feature>
<comment type="caution">
    <text evidence="3">The sequence shown here is derived from an EMBL/GenBank/DDBJ whole genome shotgun (WGS) entry which is preliminary data.</text>
</comment>
<dbReference type="Gene3D" id="3.30.370.10">
    <property type="entry name" value="Barstar-like"/>
    <property type="match status" value="1"/>
</dbReference>
<protein>
    <recommendedName>
        <fullName evidence="2">Barstar (barnase inhibitor) domain-containing protein</fullName>
    </recommendedName>
</protein>
<gene>
    <name evidence="3" type="ORF">Cci01nite_10890</name>
</gene>
<dbReference type="Pfam" id="PF01337">
    <property type="entry name" value="Barstar"/>
    <property type="match status" value="1"/>
</dbReference>
<sequence>MKPPQGAATPHRAADPLPRWLAVTAAAPPDDASVVDGRACRTRSGLFAEFARALRFPDHFGRNWDALADCLRDTAGGPGPAVRVGHAEDLLIGAPELTAILLEVLGSISTDTPPGVAVTLHVPGADLDRCTAAAAVLLPDGFPA</sequence>
<comment type="similarity">
    <text evidence="1">Belongs to the barstar family.</text>
</comment>
<dbReference type="InterPro" id="IPR035905">
    <property type="entry name" value="Barstar-like_sf"/>
</dbReference>
<accession>A0A8J3NX33</accession>
<dbReference type="RefSeq" id="WP_203831664.1">
    <property type="nucleotide sequence ID" value="NZ_BONH01000002.1"/>
</dbReference>
<dbReference type="EMBL" id="BONH01000002">
    <property type="protein sequence ID" value="GIF95995.1"/>
    <property type="molecule type" value="Genomic_DNA"/>
</dbReference>
<name>A0A8J3NX33_9ACTN</name>
<keyword evidence="4" id="KW-1185">Reference proteome</keyword>
<evidence type="ECO:0000256" key="1">
    <source>
        <dbReference type="ARBA" id="ARBA00006845"/>
    </source>
</evidence>
<dbReference type="InterPro" id="IPR000468">
    <property type="entry name" value="Barstar"/>
</dbReference>